<name>A0A7I8DU86_9FIRM</name>
<proteinExistence type="predicted"/>
<dbReference type="AlphaFoldDB" id="A0A7I8DU86"/>
<dbReference type="KEGG" id="acht:bsdcttw_36660"/>
<keyword evidence="2" id="KW-1185">Reference proteome</keyword>
<protein>
    <submittedName>
        <fullName evidence="1">Uncharacterized protein</fullName>
    </submittedName>
</protein>
<dbReference type="RefSeq" id="WP_185256282.1">
    <property type="nucleotide sequence ID" value="NZ_AP023368.1"/>
</dbReference>
<evidence type="ECO:0000313" key="1">
    <source>
        <dbReference type="EMBL" id="BCK00626.1"/>
    </source>
</evidence>
<accession>A0A7I8DU86</accession>
<dbReference type="Proteomes" id="UP000515703">
    <property type="component" value="Chromosome"/>
</dbReference>
<gene>
    <name evidence="1" type="ORF">bsdcttw_36660</name>
</gene>
<reference evidence="1 2" key="2">
    <citation type="submission" date="2020-08" db="EMBL/GenBank/DDBJ databases">
        <authorList>
            <person name="Ueki A."/>
            <person name="Tonouchi A."/>
        </authorList>
    </citation>
    <scope>NUCLEOTIDE SEQUENCE [LARGE SCALE GENOMIC DNA]</scope>
    <source>
        <strain evidence="1 2">CTTW</strain>
    </source>
</reference>
<evidence type="ECO:0000313" key="2">
    <source>
        <dbReference type="Proteomes" id="UP000515703"/>
    </source>
</evidence>
<reference evidence="1 2" key="1">
    <citation type="submission" date="2020-08" db="EMBL/GenBank/DDBJ databases">
        <title>Draft genome sequencing of an Anaerocolumna strain isolated from anoxic soil subjected to BSD treatment.</title>
        <authorList>
            <person name="Uek A."/>
            <person name="Tonouchi A."/>
        </authorList>
    </citation>
    <scope>NUCLEOTIDE SEQUENCE [LARGE SCALE GENOMIC DNA]</scope>
    <source>
        <strain evidence="1 2">CTTW</strain>
    </source>
</reference>
<sequence length="217" mass="24848">MPSKANCIGFAGTDSYDLIIYLAAMLTAAKRKILLSDNSCQKALTFCVPLSDAKVRNRTEICYKGINFLQDINLVPSEEYDFVLADYGNNVNHLGLQGCNTLFLVTDTGLHNIAVIEPLGIQFKNVYLLLREIPEGMKEEYIHKLLQVKGLDEKKSYYFYLDDSDREAMAALQYNNSLSYRELSPSVKFFIWDILQEVFKLGKNEIKLAEKELKRRH</sequence>
<organism evidence="1 2">
    <name type="scientific">Anaerocolumna chitinilytica</name>
    <dbReference type="NCBI Taxonomy" id="1727145"/>
    <lineage>
        <taxon>Bacteria</taxon>
        <taxon>Bacillati</taxon>
        <taxon>Bacillota</taxon>
        <taxon>Clostridia</taxon>
        <taxon>Lachnospirales</taxon>
        <taxon>Lachnospiraceae</taxon>
        <taxon>Anaerocolumna</taxon>
    </lineage>
</organism>
<dbReference type="EMBL" id="AP023368">
    <property type="protein sequence ID" value="BCK00626.1"/>
    <property type="molecule type" value="Genomic_DNA"/>
</dbReference>